<gene>
    <name evidence="2" type="ORF">N657DRAFT_661377</name>
</gene>
<evidence type="ECO:0000256" key="1">
    <source>
        <dbReference type="SAM" id="Coils"/>
    </source>
</evidence>
<protein>
    <submittedName>
        <fullName evidence="2">Uncharacterized protein</fullName>
    </submittedName>
</protein>
<accession>A0AAN6U631</accession>
<feature type="coiled-coil region" evidence="1">
    <location>
        <begin position="253"/>
        <end position="314"/>
    </location>
</feature>
<name>A0AAN6U631_9PEZI</name>
<evidence type="ECO:0000313" key="3">
    <source>
        <dbReference type="Proteomes" id="UP001302602"/>
    </source>
</evidence>
<sequence length="372" mass="41079">METVFCECKKCGAPIGRFVNLWTQIGKSYFSPVVEPEDDLAIQYHGTIRIGEQGTLVEGCHLQDIICRGCAALLGLRCIQTPVNHVLDENQLLLRLASVDLLDGDGQEIEFAIKRVLSVNEPSKVNIRKCPDSTRGANFASVASAAELEQLQIDLHIQREDIKRIDSNGFKIVSALDKRAARVEGEVTTLKGTVPSIQRDIGNLQQELGGIKTEMGQLRESGGNATAIARLEDRLTSVTSNLGEVGLQLAALNTQLQKDVSELKSELSRQRQHMEDLRLENRSSVVIDDHTQDLAALRAEMAQLRRQLDETRFQSVGRGETAFPSRELDVLTSNIAKIGNRASLVETLQMEARGNERHRQALALPPRGLPPH</sequence>
<keyword evidence="1" id="KW-0175">Coiled coil</keyword>
<dbReference type="RefSeq" id="XP_062650914.1">
    <property type="nucleotide sequence ID" value="XM_062795092.1"/>
</dbReference>
<dbReference type="AlphaFoldDB" id="A0AAN6U631"/>
<reference evidence="2" key="1">
    <citation type="journal article" date="2023" name="Mol. Phylogenet. Evol.">
        <title>Genome-scale phylogeny and comparative genomics of the fungal order Sordariales.</title>
        <authorList>
            <person name="Hensen N."/>
            <person name="Bonometti L."/>
            <person name="Westerberg I."/>
            <person name="Brannstrom I.O."/>
            <person name="Guillou S."/>
            <person name="Cros-Aarteil S."/>
            <person name="Calhoun S."/>
            <person name="Haridas S."/>
            <person name="Kuo A."/>
            <person name="Mondo S."/>
            <person name="Pangilinan J."/>
            <person name="Riley R."/>
            <person name="LaButti K."/>
            <person name="Andreopoulos B."/>
            <person name="Lipzen A."/>
            <person name="Chen C."/>
            <person name="Yan M."/>
            <person name="Daum C."/>
            <person name="Ng V."/>
            <person name="Clum A."/>
            <person name="Steindorff A."/>
            <person name="Ohm R.A."/>
            <person name="Martin F."/>
            <person name="Silar P."/>
            <person name="Natvig D.O."/>
            <person name="Lalanne C."/>
            <person name="Gautier V."/>
            <person name="Ament-Velasquez S.L."/>
            <person name="Kruys A."/>
            <person name="Hutchinson M.I."/>
            <person name="Powell A.J."/>
            <person name="Barry K."/>
            <person name="Miller A.N."/>
            <person name="Grigoriev I.V."/>
            <person name="Debuchy R."/>
            <person name="Gladieux P."/>
            <person name="Hiltunen Thoren M."/>
            <person name="Johannesson H."/>
        </authorList>
    </citation>
    <scope>NUCLEOTIDE SEQUENCE</scope>
    <source>
        <strain evidence="2">CBS 731.68</strain>
    </source>
</reference>
<organism evidence="2 3">
    <name type="scientific">Parathielavia appendiculata</name>
    <dbReference type="NCBI Taxonomy" id="2587402"/>
    <lineage>
        <taxon>Eukaryota</taxon>
        <taxon>Fungi</taxon>
        <taxon>Dikarya</taxon>
        <taxon>Ascomycota</taxon>
        <taxon>Pezizomycotina</taxon>
        <taxon>Sordariomycetes</taxon>
        <taxon>Sordariomycetidae</taxon>
        <taxon>Sordariales</taxon>
        <taxon>Chaetomiaceae</taxon>
        <taxon>Parathielavia</taxon>
    </lineage>
</organism>
<reference evidence="2" key="2">
    <citation type="submission" date="2023-05" db="EMBL/GenBank/DDBJ databases">
        <authorList>
            <consortium name="Lawrence Berkeley National Laboratory"/>
            <person name="Steindorff A."/>
            <person name="Hensen N."/>
            <person name="Bonometti L."/>
            <person name="Westerberg I."/>
            <person name="Brannstrom I.O."/>
            <person name="Guillou S."/>
            <person name="Cros-Aarteil S."/>
            <person name="Calhoun S."/>
            <person name="Haridas S."/>
            <person name="Kuo A."/>
            <person name="Mondo S."/>
            <person name="Pangilinan J."/>
            <person name="Riley R."/>
            <person name="Labutti K."/>
            <person name="Andreopoulos B."/>
            <person name="Lipzen A."/>
            <person name="Chen C."/>
            <person name="Yanf M."/>
            <person name="Daum C."/>
            <person name="Ng V."/>
            <person name="Clum A."/>
            <person name="Ohm R."/>
            <person name="Martin F."/>
            <person name="Silar P."/>
            <person name="Natvig D."/>
            <person name="Lalanne C."/>
            <person name="Gautier V."/>
            <person name="Ament-Velasquez S.L."/>
            <person name="Kruys A."/>
            <person name="Hutchinson M.I."/>
            <person name="Powell A.J."/>
            <person name="Barry K."/>
            <person name="Miller A.N."/>
            <person name="Grigoriev I.V."/>
            <person name="Debuchy R."/>
            <person name="Gladieux P."/>
            <person name="Thoren M.H."/>
            <person name="Johannesson H."/>
        </authorList>
    </citation>
    <scope>NUCLEOTIDE SEQUENCE</scope>
    <source>
        <strain evidence="2">CBS 731.68</strain>
    </source>
</reference>
<comment type="caution">
    <text evidence="2">The sequence shown here is derived from an EMBL/GenBank/DDBJ whole genome shotgun (WGS) entry which is preliminary data.</text>
</comment>
<dbReference type="EMBL" id="MU853224">
    <property type="protein sequence ID" value="KAK4127143.1"/>
    <property type="molecule type" value="Genomic_DNA"/>
</dbReference>
<dbReference type="Proteomes" id="UP001302602">
    <property type="component" value="Unassembled WGS sequence"/>
</dbReference>
<dbReference type="GeneID" id="87831861"/>
<keyword evidence="3" id="KW-1185">Reference proteome</keyword>
<dbReference type="Gene3D" id="1.10.287.1490">
    <property type="match status" value="1"/>
</dbReference>
<proteinExistence type="predicted"/>
<evidence type="ECO:0000313" key="2">
    <source>
        <dbReference type="EMBL" id="KAK4127143.1"/>
    </source>
</evidence>